<dbReference type="Proteomes" id="UP000095280">
    <property type="component" value="Unplaced"/>
</dbReference>
<feature type="compositionally biased region" description="Low complexity" evidence="1">
    <location>
        <begin position="186"/>
        <end position="195"/>
    </location>
</feature>
<sequence length="223" mass="24612">LPSSSPSKAELLFLDPANSIAIWRGSAKSRQRNKPWLPESLLRQVARTGPVLARRNRCRRQLRPIKKKFYCEAFQRLQEEELQTDGGDKTRVKEGLQSASDPATGPHASQPKQGRVLAACLRWNWPKLTATTAKASTFRDRDKTRDSSGSRCSTAGAKEKASAAKTVEAKQPQTVSSCGESRAQAAETKTSTASTVKTVTDAGGYQLSEQLRQRIQRRVQFSP</sequence>
<feature type="region of interest" description="Disordered" evidence="1">
    <location>
        <begin position="135"/>
        <end position="195"/>
    </location>
</feature>
<evidence type="ECO:0000256" key="1">
    <source>
        <dbReference type="SAM" id="MobiDB-lite"/>
    </source>
</evidence>
<name>A0A1I8J6J7_9PLAT</name>
<keyword evidence="2" id="KW-1185">Reference proteome</keyword>
<accession>A0A1I8J6J7</accession>
<proteinExistence type="predicted"/>
<protein>
    <submittedName>
        <fullName evidence="3">Gelsolin-like domain-containing protein</fullName>
    </submittedName>
</protein>
<feature type="compositionally biased region" description="Basic and acidic residues" evidence="1">
    <location>
        <begin position="137"/>
        <end position="148"/>
    </location>
</feature>
<evidence type="ECO:0000313" key="2">
    <source>
        <dbReference type="Proteomes" id="UP000095280"/>
    </source>
</evidence>
<organism evidence="2 3">
    <name type="scientific">Macrostomum lignano</name>
    <dbReference type="NCBI Taxonomy" id="282301"/>
    <lineage>
        <taxon>Eukaryota</taxon>
        <taxon>Metazoa</taxon>
        <taxon>Spiralia</taxon>
        <taxon>Lophotrochozoa</taxon>
        <taxon>Platyhelminthes</taxon>
        <taxon>Rhabditophora</taxon>
        <taxon>Macrostomorpha</taxon>
        <taxon>Macrostomida</taxon>
        <taxon>Macrostomidae</taxon>
        <taxon>Macrostomum</taxon>
    </lineage>
</organism>
<evidence type="ECO:0000313" key="3">
    <source>
        <dbReference type="WBParaSite" id="maker-uti_cns_0046010-snap-gene-1.27-mRNA-1"/>
    </source>
</evidence>
<feature type="region of interest" description="Disordered" evidence="1">
    <location>
        <begin position="82"/>
        <end position="112"/>
    </location>
</feature>
<reference evidence="3" key="1">
    <citation type="submission" date="2016-11" db="UniProtKB">
        <authorList>
            <consortium name="WormBaseParasite"/>
        </authorList>
    </citation>
    <scope>IDENTIFICATION</scope>
</reference>
<dbReference type="AlphaFoldDB" id="A0A1I8J6J7"/>
<dbReference type="WBParaSite" id="maker-uti_cns_0046010-snap-gene-1.27-mRNA-1">
    <property type="protein sequence ID" value="maker-uti_cns_0046010-snap-gene-1.27-mRNA-1"/>
    <property type="gene ID" value="maker-uti_cns_0046010-snap-gene-1.27"/>
</dbReference>